<dbReference type="CDD" id="cd00009">
    <property type="entry name" value="AAA"/>
    <property type="match status" value="1"/>
</dbReference>
<dbReference type="PROSITE" id="PS50045">
    <property type="entry name" value="SIGMA54_INTERACT_4"/>
    <property type="match status" value="1"/>
</dbReference>
<dbReference type="InterPro" id="IPR010518">
    <property type="entry name" value="FleQ"/>
</dbReference>
<evidence type="ECO:0000313" key="7">
    <source>
        <dbReference type="EMBL" id="WAJ69323.1"/>
    </source>
</evidence>
<dbReference type="SUPFAM" id="SSF52540">
    <property type="entry name" value="P-loop containing nucleoside triphosphate hydrolases"/>
    <property type="match status" value="1"/>
</dbReference>
<name>A0ABY7AJC2_9ALTE</name>
<dbReference type="InterPro" id="IPR011006">
    <property type="entry name" value="CheY-like_superfamily"/>
</dbReference>
<evidence type="ECO:0000256" key="1">
    <source>
        <dbReference type="ARBA" id="ARBA00022741"/>
    </source>
</evidence>
<dbReference type="InterPro" id="IPR027417">
    <property type="entry name" value="P-loop_NTPase"/>
</dbReference>
<dbReference type="PANTHER" id="PTHR32071">
    <property type="entry name" value="TRANSCRIPTIONAL REGULATORY PROTEIN"/>
    <property type="match status" value="1"/>
</dbReference>
<evidence type="ECO:0000259" key="6">
    <source>
        <dbReference type="PROSITE" id="PS50045"/>
    </source>
</evidence>
<dbReference type="PROSITE" id="PS00675">
    <property type="entry name" value="SIGMA54_INTERACT_1"/>
    <property type="match status" value="1"/>
</dbReference>
<keyword evidence="1" id="KW-0547">Nucleotide-binding</keyword>
<organism evidence="7 8">
    <name type="scientific">Catenovulum adriaticum</name>
    <dbReference type="NCBI Taxonomy" id="2984846"/>
    <lineage>
        <taxon>Bacteria</taxon>
        <taxon>Pseudomonadati</taxon>
        <taxon>Pseudomonadota</taxon>
        <taxon>Gammaproteobacteria</taxon>
        <taxon>Alteromonadales</taxon>
        <taxon>Alteromonadaceae</taxon>
        <taxon>Catenovulum</taxon>
    </lineage>
</organism>
<keyword evidence="5" id="KW-0804">Transcription</keyword>
<dbReference type="InterPro" id="IPR003593">
    <property type="entry name" value="AAA+_ATPase"/>
</dbReference>
<evidence type="ECO:0000256" key="3">
    <source>
        <dbReference type="ARBA" id="ARBA00023015"/>
    </source>
</evidence>
<dbReference type="RefSeq" id="WP_268073531.1">
    <property type="nucleotide sequence ID" value="NZ_CP109965.1"/>
</dbReference>
<dbReference type="InterPro" id="IPR025662">
    <property type="entry name" value="Sigma_54_int_dom_ATP-bd_1"/>
</dbReference>
<dbReference type="Gene3D" id="1.10.10.60">
    <property type="entry name" value="Homeodomain-like"/>
    <property type="match status" value="1"/>
</dbReference>
<dbReference type="Pfam" id="PF02954">
    <property type="entry name" value="HTH_8"/>
    <property type="match status" value="1"/>
</dbReference>
<dbReference type="InterPro" id="IPR025943">
    <property type="entry name" value="Sigma_54_int_dom_ATP-bd_2"/>
</dbReference>
<dbReference type="SUPFAM" id="SSF46689">
    <property type="entry name" value="Homeodomain-like"/>
    <property type="match status" value="1"/>
</dbReference>
<protein>
    <submittedName>
        <fullName evidence="7">Sigma-54 dependent transcriptional regulator</fullName>
    </submittedName>
</protein>
<dbReference type="InterPro" id="IPR002078">
    <property type="entry name" value="Sigma_54_int"/>
</dbReference>
<dbReference type="PRINTS" id="PR01590">
    <property type="entry name" value="HTHFIS"/>
</dbReference>
<dbReference type="PROSITE" id="PS00676">
    <property type="entry name" value="SIGMA54_INTERACT_2"/>
    <property type="match status" value="1"/>
</dbReference>
<dbReference type="InterPro" id="IPR002197">
    <property type="entry name" value="HTH_Fis"/>
</dbReference>
<keyword evidence="8" id="KW-1185">Reference proteome</keyword>
<dbReference type="PANTHER" id="PTHR32071:SF117">
    <property type="entry name" value="PTS-DEPENDENT DIHYDROXYACETONE KINASE OPERON REGULATORY PROTEIN-RELATED"/>
    <property type="match status" value="1"/>
</dbReference>
<proteinExistence type="predicted"/>
<dbReference type="InterPro" id="IPR058031">
    <property type="entry name" value="AAA_lid_NorR"/>
</dbReference>
<evidence type="ECO:0000256" key="5">
    <source>
        <dbReference type="ARBA" id="ARBA00023163"/>
    </source>
</evidence>
<keyword evidence="4" id="KW-0238">DNA-binding</keyword>
<evidence type="ECO:0000256" key="4">
    <source>
        <dbReference type="ARBA" id="ARBA00023125"/>
    </source>
</evidence>
<gene>
    <name evidence="7" type="ORF">OLW01_09005</name>
</gene>
<feature type="domain" description="Sigma-54 factor interaction" evidence="6">
    <location>
        <begin position="133"/>
        <end position="361"/>
    </location>
</feature>
<accession>A0ABY7AJC2</accession>
<dbReference type="Gene3D" id="3.40.50.300">
    <property type="entry name" value="P-loop containing nucleotide triphosphate hydrolases"/>
    <property type="match status" value="1"/>
</dbReference>
<sequence length="479" mass="54157">MQNNRRILLIDSTASDFSTLKTILKFMDEDFDSVDVNDTAQTLVQHQQWKAVLLSANSDDFELCKQLITAAPELPFIVDQRLSDLTGLANVVAAFDSQITHSGFIQALHRCELYLRNKPNQQLRSSKDLQHTLVGHSHEMQVVRKLIEQVAPTDANVLVLGESGTGKEVVAQAIHRLSKRAKGPFVPVNCGAIPGELLESELFGHEKGAFTGAISTRKGRFELAQGGTLFLDEIGDMPLQMQVKLLRVLQERMFERVGSALQIKSNVRVIAATHRELENLVNEGKFREDLYYRLNVFPVETPALRERREDLPLLINELIRRLTEQAQDSVKLTDNAIQSLMEHKWAGNVRELSNLIERLSILYPNQLVDVAELPKKYQHIEVDTFEPEYPESVLERDALNDLFSFSEDEALEEEQASTQMVTELPLEGLNLKEYLSEVEVDLINQALSAQEGVVARAAEMLGMRRTTLVEKMRKYGLNQ</sequence>
<dbReference type="Pfam" id="PF06490">
    <property type="entry name" value="FleQ"/>
    <property type="match status" value="1"/>
</dbReference>
<dbReference type="SMART" id="SM00382">
    <property type="entry name" value="AAA"/>
    <property type="match status" value="1"/>
</dbReference>
<dbReference type="Proteomes" id="UP001163726">
    <property type="component" value="Chromosome"/>
</dbReference>
<dbReference type="InterPro" id="IPR009057">
    <property type="entry name" value="Homeodomain-like_sf"/>
</dbReference>
<dbReference type="Pfam" id="PF25601">
    <property type="entry name" value="AAA_lid_14"/>
    <property type="match status" value="1"/>
</dbReference>
<reference evidence="7" key="1">
    <citation type="submission" date="2022-10" db="EMBL/GenBank/DDBJ databases">
        <title>Catenovulum adriacola sp. nov. isolated in the Harbour of Susak.</title>
        <authorList>
            <person name="Schoch T."/>
            <person name="Reich S.J."/>
            <person name="Stoeferle S."/>
            <person name="Flaiz M."/>
            <person name="Kazda M."/>
            <person name="Riedel C.U."/>
            <person name="Duerre P."/>
        </authorList>
    </citation>
    <scope>NUCLEOTIDE SEQUENCE</scope>
    <source>
        <strain evidence="7">TS8</strain>
    </source>
</reference>
<keyword evidence="2" id="KW-0067">ATP-binding</keyword>
<dbReference type="SUPFAM" id="SSF52172">
    <property type="entry name" value="CheY-like"/>
    <property type="match status" value="1"/>
</dbReference>
<dbReference type="Gene3D" id="1.10.8.60">
    <property type="match status" value="1"/>
</dbReference>
<evidence type="ECO:0000256" key="2">
    <source>
        <dbReference type="ARBA" id="ARBA00022840"/>
    </source>
</evidence>
<evidence type="ECO:0000313" key="8">
    <source>
        <dbReference type="Proteomes" id="UP001163726"/>
    </source>
</evidence>
<dbReference type="Gene3D" id="3.40.50.2300">
    <property type="match status" value="1"/>
</dbReference>
<keyword evidence="3" id="KW-0805">Transcription regulation</keyword>
<dbReference type="EMBL" id="CP109965">
    <property type="protein sequence ID" value="WAJ69323.1"/>
    <property type="molecule type" value="Genomic_DNA"/>
</dbReference>
<dbReference type="Pfam" id="PF00158">
    <property type="entry name" value="Sigma54_activat"/>
    <property type="match status" value="1"/>
</dbReference>